<accession>A0A9P0JIW7</accession>
<organism evidence="1 2">
    <name type="scientific">Acanthoscelides obtectus</name>
    <name type="common">Bean weevil</name>
    <name type="synonym">Bruchus obtectus</name>
    <dbReference type="NCBI Taxonomy" id="200917"/>
    <lineage>
        <taxon>Eukaryota</taxon>
        <taxon>Metazoa</taxon>
        <taxon>Ecdysozoa</taxon>
        <taxon>Arthropoda</taxon>
        <taxon>Hexapoda</taxon>
        <taxon>Insecta</taxon>
        <taxon>Pterygota</taxon>
        <taxon>Neoptera</taxon>
        <taxon>Endopterygota</taxon>
        <taxon>Coleoptera</taxon>
        <taxon>Polyphaga</taxon>
        <taxon>Cucujiformia</taxon>
        <taxon>Chrysomeloidea</taxon>
        <taxon>Chrysomelidae</taxon>
        <taxon>Bruchinae</taxon>
        <taxon>Bruchini</taxon>
        <taxon>Acanthoscelides</taxon>
    </lineage>
</organism>
<dbReference type="Proteomes" id="UP001152888">
    <property type="component" value="Unassembled WGS sequence"/>
</dbReference>
<dbReference type="OrthoDB" id="6777031at2759"/>
<comment type="caution">
    <text evidence="1">The sequence shown here is derived from an EMBL/GenBank/DDBJ whole genome shotgun (WGS) entry which is preliminary data.</text>
</comment>
<sequence>MYSYEDDLSAEVIPKKRKKGEKQVIYKNEVIKGARVRGVGHAALIKFPKQEMFDIFYALEMKNEQDAYMQAPIECSEISRKQPRVEQNNAKPKSKSYKYCVFQFGKAPCMQNNFY</sequence>
<name>A0A9P0JIW7_ACAOB</name>
<protein>
    <submittedName>
        <fullName evidence="1">Uncharacterized protein</fullName>
    </submittedName>
</protein>
<dbReference type="EMBL" id="CAKOFQ010006652">
    <property type="protein sequence ID" value="CAH1953827.1"/>
    <property type="molecule type" value="Genomic_DNA"/>
</dbReference>
<dbReference type="AlphaFoldDB" id="A0A9P0JIW7"/>
<proteinExistence type="predicted"/>
<gene>
    <name evidence="1" type="ORF">ACAOBT_LOCUS237</name>
</gene>
<evidence type="ECO:0000313" key="1">
    <source>
        <dbReference type="EMBL" id="CAH1953827.1"/>
    </source>
</evidence>
<keyword evidence="2" id="KW-1185">Reference proteome</keyword>
<evidence type="ECO:0000313" key="2">
    <source>
        <dbReference type="Proteomes" id="UP001152888"/>
    </source>
</evidence>
<reference evidence="1" key="1">
    <citation type="submission" date="2022-03" db="EMBL/GenBank/DDBJ databases">
        <authorList>
            <person name="Sayadi A."/>
        </authorList>
    </citation>
    <scope>NUCLEOTIDE SEQUENCE</scope>
</reference>